<proteinExistence type="predicted"/>
<evidence type="ECO:0000313" key="1">
    <source>
        <dbReference type="EMBL" id="KAH9518295.1"/>
    </source>
</evidence>
<sequence>MSAVELPNCTIPRCTIMEPNRLMVIAKPAIMANNAKHILHPVNRFGFEFGPSQQRQRKNMRKNINVSMSQNPGMATNIPNDSKYSLSFGSNVMLAGSGRNFMSTCGFKSSQTNLQLSEMSEKIKY</sequence>
<organism evidence="1 2">
    <name type="scientific">Dermatophagoides farinae</name>
    <name type="common">American house dust mite</name>
    <dbReference type="NCBI Taxonomy" id="6954"/>
    <lineage>
        <taxon>Eukaryota</taxon>
        <taxon>Metazoa</taxon>
        <taxon>Ecdysozoa</taxon>
        <taxon>Arthropoda</taxon>
        <taxon>Chelicerata</taxon>
        <taxon>Arachnida</taxon>
        <taxon>Acari</taxon>
        <taxon>Acariformes</taxon>
        <taxon>Sarcoptiformes</taxon>
        <taxon>Astigmata</taxon>
        <taxon>Psoroptidia</taxon>
        <taxon>Analgoidea</taxon>
        <taxon>Pyroglyphidae</taxon>
        <taxon>Dermatophagoidinae</taxon>
        <taxon>Dermatophagoides</taxon>
    </lineage>
</organism>
<dbReference type="AlphaFoldDB" id="A0A922I3B0"/>
<comment type="caution">
    <text evidence="1">The sequence shown here is derived from an EMBL/GenBank/DDBJ whole genome shotgun (WGS) entry which is preliminary data.</text>
</comment>
<evidence type="ECO:0000313" key="2">
    <source>
        <dbReference type="Proteomes" id="UP000790347"/>
    </source>
</evidence>
<protein>
    <submittedName>
        <fullName evidence="1">Uncharacterized protein</fullName>
    </submittedName>
</protein>
<dbReference type="Proteomes" id="UP000790347">
    <property type="component" value="Unassembled WGS sequence"/>
</dbReference>
<keyword evidence="2" id="KW-1185">Reference proteome</keyword>
<gene>
    <name evidence="1" type="ORF">DERF_008885</name>
</gene>
<reference evidence="1" key="2">
    <citation type="journal article" date="2022" name="Res Sq">
        <title>Comparative Genomics Reveals Insights into the Divergent Evolution of Astigmatic Mites and Household Pest Adaptations.</title>
        <authorList>
            <person name="Xiong Q."/>
            <person name="Wan A.T.-Y."/>
            <person name="Liu X.-Y."/>
            <person name="Fung C.S.-H."/>
            <person name="Xiao X."/>
            <person name="Malainual N."/>
            <person name="Hou J."/>
            <person name="Wang L."/>
            <person name="Wang M."/>
            <person name="Yang K."/>
            <person name="Cui Y."/>
            <person name="Leung E."/>
            <person name="Nong W."/>
            <person name="Shin S.-K."/>
            <person name="Au S."/>
            <person name="Jeong K.Y."/>
            <person name="Chew F.T."/>
            <person name="Hui J."/>
            <person name="Leung T.F."/>
            <person name="Tungtrongchitr A."/>
            <person name="Zhong N."/>
            <person name="Liu Z."/>
            <person name="Tsui S."/>
        </authorList>
    </citation>
    <scope>NUCLEOTIDE SEQUENCE</scope>
    <source>
        <strain evidence="1">Derf</strain>
        <tissue evidence="1">Whole organism</tissue>
    </source>
</reference>
<name>A0A922I3B0_DERFA</name>
<accession>A0A922I3B0</accession>
<reference evidence="1" key="1">
    <citation type="submission" date="2013-05" db="EMBL/GenBank/DDBJ databases">
        <authorList>
            <person name="Yim A.K.Y."/>
            <person name="Chan T.F."/>
            <person name="Ji K.M."/>
            <person name="Liu X.Y."/>
            <person name="Zhou J.W."/>
            <person name="Li R.Q."/>
            <person name="Yang K.Y."/>
            <person name="Li J."/>
            <person name="Li M."/>
            <person name="Law P.T.W."/>
            <person name="Wu Y.L."/>
            <person name="Cai Z.L."/>
            <person name="Qin H."/>
            <person name="Bao Y."/>
            <person name="Leung R.K.K."/>
            <person name="Ng P.K.S."/>
            <person name="Zou J."/>
            <person name="Zhong X.J."/>
            <person name="Ran P.X."/>
            <person name="Zhong N.S."/>
            <person name="Liu Z.G."/>
            <person name="Tsui S.K.W."/>
        </authorList>
    </citation>
    <scope>NUCLEOTIDE SEQUENCE</scope>
    <source>
        <strain evidence="1">Derf</strain>
        <tissue evidence="1">Whole organism</tissue>
    </source>
</reference>
<dbReference type="EMBL" id="ASGP02000003">
    <property type="protein sequence ID" value="KAH9518295.1"/>
    <property type="molecule type" value="Genomic_DNA"/>
</dbReference>